<feature type="chain" id="PRO_5044852009" description="Peptidase C1A papain C-terminal domain-containing protein" evidence="1">
    <location>
        <begin position="27"/>
        <end position="67"/>
    </location>
</feature>
<evidence type="ECO:0000313" key="3">
    <source>
        <dbReference type="EMBL" id="KAL2328594.1"/>
    </source>
</evidence>
<name>A0ABD1LYI7_9FABA</name>
<evidence type="ECO:0000259" key="2">
    <source>
        <dbReference type="Pfam" id="PF00112"/>
    </source>
</evidence>
<dbReference type="InterPro" id="IPR000668">
    <property type="entry name" value="Peptidase_C1A_C"/>
</dbReference>
<dbReference type="SUPFAM" id="SSF54001">
    <property type="entry name" value="Cysteine proteinases"/>
    <property type="match status" value="1"/>
</dbReference>
<organism evidence="3 4">
    <name type="scientific">Flemingia macrophylla</name>
    <dbReference type="NCBI Taxonomy" id="520843"/>
    <lineage>
        <taxon>Eukaryota</taxon>
        <taxon>Viridiplantae</taxon>
        <taxon>Streptophyta</taxon>
        <taxon>Embryophyta</taxon>
        <taxon>Tracheophyta</taxon>
        <taxon>Spermatophyta</taxon>
        <taxon>Magnoliopsida</taxon>
        <taxon>eudicotyledons</taxon>
        <taxon>Gunneridae</taxon>
        <taxon>Pentapetalae</taxon>
        <taxon>rosids</taxon>
        <taxon>fabids</taxon>
        <taxon>Fabales</taxon>
        <taxon>Fabaceae</taxon>
        <taxon>Papilionoideae</taxon>
        <taxon>50 kb inversion clade</taxon>
        <taxon>NPAAA clade</taxon>
        <taxon>indigoferoid/millettioid clade</taxon>
        <taxon>Phaseoleae</taxon>
        <taxon>Flemingia</taxon>
    </lineage>
</organism>
<gene>
    <name evidence="3" type="ORF">Fmac_022021</name>
</gene>
<dbReference type="AlphaFoldDB" id="A0ABD1LYI7"/>
<dbReference type="Pfam" id="PF00112">
    <property type="entry name" value="Peptidase_C1"/>
    <property type="match status" value="1"/>
</dbReference>
<dbReference type="Proteomes" id="UP001603857">
    <property type="component" value="Unassembled WGS sequence"/>
</dbReference>
<reference evidence="3 4" key="1">
    <citation type="submission" date="2024-08" db="EMBL/GenBank/DDBJ databases">
        <title>Insights into the chromosomal genome structure of Flemingia macrophylla.</title>
        <authorList>
            <person name="Ding Y."/>
            <person name="Zhao Y."/>
            <person name="Bi W."/>
            <person name="Wu M."/>
            <person name="Zhao G."/>
            <person name="Gong Y."/>
            <person name="Li W."/>
            <person name="Zhang P."/>
        </authorList>
    </citation>
    <scope>NUCLEOTIDE SEQUENCE [LARGE SCALE GENOMIC DNA]</scope>
    <source>
        <strain evidence="3">DYQJB</strain>
        <tissue evidence="3">Leaf</tissue>
    </source>
</reference>
<comment type="caution">
    <text evidence="3">The sequence shown here is derived from an EMBL/GenBank/DDBJ whole genome shotgun (WGS) entry which is preliminary data.</text>
</comment>
<keyword evidence="1" id="KW-0732">Signal</keyword>
<sequence length="67" mass="7442">MRVRSFSFHSFVCIVVCFMDVGGVFTGPCGIDFDHGFIVVGYGVSDNGIKYWLAKNSWGPTWGEKDT</sequence>
<feature type="signal peptide" evidence="1">
    <location>
        <begin position="1"/>
        <end position="26"/>
    </location>
</feature>
<protein>
    <recommendedName>
        <fullName evidence="2">Peptidase C1A papain C-terminal domain-containing protein</fullName>
    </recommendedName>
</protein>
<evidence type="ECO:0000256" key="1">
    <source>
        <dbReference type="SAM" id="SignalP"/>
    </source>
</evidence>
<dbReference type="Gene3D" id="3.90.70.10">
    <property type="entry name" value="Cysteine proteinases"/>
    <property type="match status" value="1"/>
</dbReference>
<proteinExistence type="predicted"/>
<accession>A0ABD1LYI7</accession>
<dbReference type="EMBL" id="JBGMDY010000007">
    <property type="protein sequence ID" value="KAL2328594.1"/>
    <property type="molecule type" value="Genomic_DNA"/>
</dbReference>
<dbReference type="InterPro" id="IPR038765">
    <property type="entry name" value="Papain-like_cys_pep_sf"/>
</dbReference>
<feature type="domain" description="Peptidase C1A papain C-terminal" evidence="2">
    <location>
        <begin position="22"/>
        <end position="65"/>
    </location>
</feature>
<keyword evidence="4" id="KW-1185">Reference proteome</keyword>
<evidence type="ECO:0000313" key="4">
    <source>
        <dbReference type="Proteomes" id="UP001603857"/>
    </source>
</evidence>